<dbReference type="InterPro" id="IPR007197">
    <property type="entry name" value="rSAM"/>
</dbReference>
<keyword evidence="1" id="KW-0949">S-adenosyl-L-methionine</keyword>
<dbReference type="SFLD" id="SFLDS00029">
    <property type="entry name" value="Radical_SAM"/>
    <property type="match status" value="1"/>
</dbReference>
<comment type="caution">
    <text evidence="6">The sequence shown here is derived from an EMBL/GenBank/DDBJ whole genome shotgun (WGS) entry which is preliminary data.</text>
</comment>
<proteinExistence type="predicted"/>
<dbReference type="InterPro" id="IPR023885">
    <property type="entry name" value="4Fe4S-binding_SPASM_dom"/>
</dbReference>
<dbReference type="GO" id="GO:0003824">
    <property type="term" value="F:catalytic activity"/>
    <property type="evidence" value="ECO:0007669"/>
    <property type="project" value="InterPro"/>
</dbReference>
<gene>
    <name evidence="6" type="ORF">HA252_04525</name>
</gene>
<evidence type="ECO:0000313" key="6">
    <source>
        <dbReference type="EMBL" id="HIH16642.1"/>
    </source>
</evidence>
<dbReference type="PROSITE" id="PS51918">
    <property type="entry name" value="RADICAL_SAM"/>
    <property type="match status" value="1"/>
</dbReference>
<dbReference type="SFLD" id="SFLDG01386">
    <property type="entry name" value="main_SPASM_domain-containing"/>
    <property type="match status" value="1"/>
</dbReference>
<organism evidence="6 7">
    <name type="scientific">Candidatus Iainarchaeum sp</name>
    <dbReference type="NCBI Taxonomy" id="3101447"/>
    <lineage>
        <taxon>Archaea</taxon>
        <taxon>Candidatus Iainarchaeota</taxon>
        <taxon>Candidatus Iainarchaeia</taxon>
        <taxon>Candidatus Iainarchaeales</taxon>
        <taxon>Candidatus Iainarchaeaceae</taxon>
        <taxon>Candidatus Iainarchaeum</taxon>
    </lineage>
</organism>
<dbReference type="InterPro" id="IPR058240">
    <property type="entry name" value="rSAM_sf"/>
</dbReference>
<dbReference type="SUPFAM" id="SSF102114">
    <property type="entry name" value="Radical SAM enzymes"/>
    <property type="match status" value="1"/>
</dbReference>
<evidence type="ECO:0000256" key="4">
    <source>
        <dbReference type="ARBA" id="ARBA00023014"/>
    </source>
</evidence>
<dbReference type="InterPro" id="IPR050377">
    <property type="entry name" value="Radical_SAM_PqqE_MftC-like"/>
</dbReference>
<dbReference type="PANTHER" id="PTHR11228">
    <property type="entry name" value="RADICAL SAM DOMAIN PROTEIN"/>
    <property type="match status" value="1"/>
</dbReference>
<keyword evidence="4" id="KW-0411">Iron-sulfur</keyword>
<dbReference type="GO" id="GO:0046872">
    <property type="term" value="F:metal ion binding"/>
    <property type="evidence" value="ECO:0007669"/>
    <property type="project" value="UniProtKB-KW"/>
</dbReference>
<dbReference type="GO" id="GO:0051536">
    <property type="term" value="F:iron-sulfur cluster binding"/>
    <property type="evidence" value="ECO:0007669"/>
    <property type="project" value="UniProtKB-KW"/>
</dbReference>
<dbReference type="CDD" id="cd21109">
    <property type="entry name" value="SPASM"/>
    <property type="match status" value="1"/>
</dbReference>
<evidence type="ECO:0000256" key="3">
    <source>
        <dbReference type="ARBA" id="ARBA00023004"/>
    </source>
</evidence>
<keyword evidence="2" id="KW-0479">Metal-binding</keyword>
<dbReference type="PANTHER" id="PTHR11228:SF7">
    <property type="entry name" value="PQQA PEPTIDE CYCLASE"/>
    <property type="match status" value="1"/>
</dbReference>
<dbReference type="EMBL" id="DUGH01000111">
    <property type="protein sequence ID" value="HIH16642.1"/>
    <property type="molecule type" value="Genomic_DNA"/>
</dbReference>
<protein>
    <submittedName>
        <fullName evidence="6">Radical SAM protein</fullName>
    </submittedName>
</protein>
<accession>A0A7J4JFV3</accession>
<dbReference type="Pfam" id="PF04055">
    <property type="entry name" value="Radical_SAM"/>
    <property type="match status" value="1"/>
</dbReference>
<dbReference type="Pfam" id="PF13186">
    <property type="entry name" value="SPASM"/>
    <property type="match status" value="1"/>
</dbReference>
<reference evidence="7" key="1">
    <citation type="journal article" date="2020" name="bioRxiv">
        <title>A rank-normalized archaeal taxonomy based on genome phylogeny resolves widespread incomplete and uneven classifications.</title>
        <authorList>
            <person name="Rinke C."/>
            <person name="Chuvochina M."/>
            <person name="Mussig A.J."/>
            <person name="Chaumeil P.-A."/>
            <person name="Waite D.W."/>
            <person name="Whitman W.B."/>
            <person name="Parks D.H."/>
            <person name="Hugenholtz P."/>
        </authorList>
    </citation>
    <scope>NUCLEOTIDE SEQUENCE [LARGE SCALE GENOMIC DNA]</scope>
</reference>
<dbReference type="InterPro" id="IPR013785">
    <property type="entry name" value="Aldolase_TIM"/>
</dbReference>
<evidence type="ECO:0000259" key="5">
    <source>
        <dbReference type="PROSITE" id="PS51918"/>
    </source>
</evidence>
<evidence type="ECO:0000256" key="2">
    <source>
        <dbReference type="ARBA" id="ARBA00022723"/>
    </source>
</evidence>
<keyword evidence="3" id="KW-0408">Iron</keyword>
<dbReference type="Gene3D" id="3.20.20.70">
    <property type="entry name" value="Aldolase class I"/>
    <property type="match status" value="1"/>
</dbReference>
<sequence>MAASVLDYASDVKKIFFNKGALPTQLIYYVTNRCNAKCHHCFFWDELNVPMNELTLDEIRQITKTLASLSFLIMTGGEPFMRKDIAELAKAFYDNCGVRNIVIPSNGILKNQTLEAVKKMSGYCPNAHLVVNISFDGLREQHDYNRGVPCFDKAWDTLKALKELKKTHPNLNVGTIITYTAFNQHNIKEVYEFIRDNMQPDSITMNFVRGKPKNPDTKNVNVENFEGVSREIEEDLLTGKLEGFNNFPLADVSRVTNILIREHVARTVRENRELMPCLAGTLSGVLYSNGDVFPCELLDRKIGNIRDFGFDFRKLWETERARKTRDFIKDTKCFCTHECFYYTNMLMNPLNLPKVAAKIAKLKVNRALHKLKQGAQ</sequence>
<dbReference type="CDD" id="cd01335">
    <property type="entry name" value="Radical_SAM"/>
    <property type="match status" value="1"/>
</dbReference>
<dbReference type="Proteomes" id="UP000564964">
    <property type="component" value="Unassembled WGS sequence"/>
</dbReference>
<name>A0A7J4JFV3_9ARCH</name>
<feature type="domain" description="Radical SAM core" evidence="5">
    <location>
        <begin position="20"/>
        <end position="245"/>
    </location>
</feature>
<dbReference type="SFLD" id="SFLDG01067">
    <property type="entry name" value="SPASM/twitch_domain_containing"/>
    <property type="match status" value="1"/>
</dbReference>
<evidence type="ECO:0000256" key="1">
    <source>
        <dbReference type="ARBA" id="ARBA00022691"/>
    </source>
</evidence>
<evidence type="ECO:0000313" key="7">
    <source>
        <dbReference type="Proteomes" id="UP000564964"/>
    </source>
</evidence>
<dbReference type="AlphaFoldDB" id="A0A7J4JFV3"/>